<dbReference type="Pfam" id="PF12034">
    <property type="entry name" value="YfbK_C"/>
    <property type="match status" value="1"/>
</dbReference>
<dbReference type="PANTHER" id="PTHR10579">
    <property type="entry name" value="CALCIUM-ACTIVATED CHLORIDE CHANNEL REGULATOR"/>
    <property type="match status" value="1"/>
</dbReference>
<evidence type="ECO:0000313" key="4">
    <source>
        <dbReference type="Proteomes" id="UP001595897"/>
    </source>
</evidence>
<comment type="caution">
    <text evidence="3">The sequence shown here is derived from an EMBL/GenBank/DDBJ whole genome shotgun (WGS) entry which is preliminary data.</text>
</comment>
<dbReference type="PROSITE" id="PS51257">
    <property type="entry name" value="PROKAR_LIPOPROTEIN"/>
    <property type="match status" value="1"/>
</dbReference>
<dbReference type="Pfam" id="PF00092">
    <property type="entry name" value="VWA"/>
    <property type="match status" value="1"/>
</dbReference>
<dbReference type="InterPro" id="IPR036465">
    <property type="entry name" value="vWFA_dom_sf"/>
</dbReference>
<dbReference type="Pfam" id="PF12450">
    <property type="entry name" value="vWF_A"/>
    <property type="match status" value="1"/>
</dbReference>
<dbReference type="InterPro" id="IPR002035">
    <property type="entry name" value="VWF_A"/>
</dbReference>
<organism evidence="3 4">
    <name type="scientific">Glaciecola siphonariae</name>
    <dbReference type="NCBI Taxonomy" id="521012"/>
    <lineage>
        <taxon>Bacteria</taxon>
        <taxon>Pseudomonadati</taxon>
        <taxon>Pseudomonadota</taxon>
        <taxon>Gammaproteobacteria</taxon>
        <taxon>Alteromonadales</taxon>
        <taxon>Alteromonadaceae</taxon>
        <taxon>Glaciecola</taxon>
    </lineage>
</organism>
<dbReference type="InterPro" id="IPR021908">
    <property type="entry name" value="YfbK_C"/>
</dbReference>
<dbReference type="InterPro" id="IPR022156">
    <property type="entry name" value="Uncharacterised_YfbK_N"/>
</dbReference>
<dbReference type="SMART" id="SM00327">
    <property type="entry name" value="VWA"/>
    <property type="match status" value="1"/>
</dbReference>
<evidence type="ECO:0000259" key="2">
    <source>
        <dbReference type="PROSITE" id="PS50234"/>
    </source>
</evidence>
<feature type="domain" description="VWFA" evidence="2">
    <location>
        <begin position="269"/>
        <end position="443"/>
    </location>
</feature>
<dbReference type="PROSITE" id="PS50234">
    <property type="entry name" value="VWFA"/>
    <property type="match status" value="1"/>
</dbReference>
<evidence type="ECO:0000313" key="3">
    <source>
        <dbReference type="EMBL" id="MFC4699896.1"/>
    </source>
</evidence>
<dbReference type="EMBL" id="JBHSGU010000002">
    <property type="protein sequence ID" value="MFC4699896.1"/>
    <property type="molecule type" value="Genomic_DNA"/>
</dbReference>
<protein>
    <submittedName>
        <fullName evidence="3">von Willebrand factor type A domain-containing protein</fullName>
    </submittedName>
</protein>
<evidence type="ECO:0000256" key="1">
    <source>
        <dbReference type="SAM" id="MobiDB-lite"/>
    </source>
</evidence>
<gene>
    <name evidence="3" type="ORF">ACFO4O_07005</name>
</gene>
<dbReference type="RefSeq" id="WP_382406850.1">
    <property type="nucleotide sequence ID" value="NZ_JBHSGU010000002.1"/>
</dbReference>
<proteinExistence type="predicted"/>
<name>A0ABV9LTQ5_9ALTE</name>
<feature type="compositionally biased region" description="Low complexity" evidence="1">
    <location>
        <begin position="64"/>
        <end position="75"/>
    </location>
</feature>
<keyword evidence="4" id="KW-1185">Reference proteome</keyword>
<dbReference type="Proteomes" id="UP001595897">
    <property type="component" value="Unassembled WGS sequence"/>
</dbReference>
<reference evidence="4" key="1">
    <citation type="journal article" date="2019" name="Int. J. Syst. Evol. Microbiol.">
        <title>The Global Catalogue of Microorganisms (GCM) 10K type strain sequencing project: providing services to taxonomists for standard genome sequencing and annotation.</title>
        <authorList>
            <consortium name="The Broad Institute Genomics Platform"/>
            <consortium name="The Broad Institute Genome Sequencing Center for Infectious Disease"/>
            <person name="Wu L."/>
            <person name="Ma J."/>
        </authorList>
    </citation>
    <scope>NUCLEOTIDE SEQUENCE [LARGE SCALE GENOMIC DNA]</scope>
    <source>
        <strain evidence="4">KACC 12507</strain>
    </source>
</reference>
<dbReference type="Gene3D" id="3.40.50.410">
    <property type="entry name" value="von Willebrand factor, type A domain"/>
    <property type="match status" value="1"/>
</dbReference>
<feature type="region of interest" description="Disordered" evidence="1">
    <location>
        <begin position="31"/>
        <end position="77"/>
    </location>
</feature>
<dbReference type="PANTHER" id="PTHR10579:SF43">
    <property type="entry name" value="ZINC FINGER (C3HC4-TYPE RING FINGER) FAMILY PROTEIN"/>
    <property type="match status" value="1"/>
</dbReference>
<accession>A0ABV9LTQ5</accession>
<dbReference type="InterPro" id="IPR051266">
    <property type="entry name" value="CLCR"/>
</dbReference>
<dbReference type="SUPFAM" id="SSF53300">
    <property type="entry name" value="vWA-like"/>
    <property type="match status" value="1"/>
</dbReference>
<sequence>MTHRNATSIKHLNLSALSLAIFLASGCAGPDTRTENKVDSLSKSQTETKAEASVKTNAGREQYASAQDSSSADKAQSIEKREVNSLQTTSLQTKSPQPVLAEHMPVNMPELMHENTQRSALLGVRTRAPANILNDASAISAASMPVYHLAYDDSQASEVQNERYQNIAQSSVKLVKNEPVSTFSVDVDTGSYTNTRRMLNQGQLPPADAVRVEEFLNYFDYQYSTPESPEQAFVIDTAIANAPWDEARHILRIGLNAYVDKNASDEGSNLVFLLDVSGSMNNTNKLPLLKRSLLMLSKQLSAKDKVSIVVYAGASGVVLKPTAGNDQQAIAKALNSLRAGGSTNGAAGIEQAYQLAESAFIDGGINRVILATDGDFNVGMTNHEALIELIEQKREKGIALTALGFGQGNYNDYLMEQLADAGDGNYAYIDNINEARKVLVNQLRSTMQIVAKDVKVQVEFNPAVVSEYRLIGYDNRALANEDFNNDKVDAGDIGAGHKVTALYEVVLHGSESPYFEPLKYQARGPRIDTADLKELAQIKLRYKAIHNNKSDDESRLLVQTVNEAQISPFEQQDTEFKFAVAVANFAEQLKSSKYAGNLGLDWIAHAANEAKGKDEFGYRHEFVQLVKTAQALDLLSNSQTSTNAQVLANVDAAEK</sequence>
<dbReference type="CDD" id="cd01465">
    <property type="entry name" value="vWA_subgroup"/>
    <property type="match status" value="1"/>
</dbReference>
<feature type="compositionally biased region" description="Basic and acidic residues" evidence="1">
    <location>
        <begin position="32"/>
        <end position="52"/>
    </location>
</feature>